<name>A0A2T6BZH2_9FLAO</name>
<gene>
    <name evidence="11" type="ORF">C8N46_104115</name>
</gene>
<evidence type="ECO:0000256" key="2">
    <source>
        <dbReference type="ARBA" id="ARBA00022679"/>
    </source>
</evidence>
<evidence type="ECO:0000313" key="12">
    <source>
        <dbReference type="Proteomes" id="UP000244090"/>
    </source>
</evidence>
<dbReference type="PROSITE" id="PS50878">
    <property type="entry name" value="RT_POL"/>
    <property type="match status" value="1"/>
</dbReference>
<keyword evidence="4" id="KW-0479">Metal-binding</keyword>
<evidence type="ECO:0000313" key="11">
    <source>
        <dbReference type="EMBL" id="PTX61472.1"/>
    </source>
</evidence>
<dbReference type="InterPro" id="IPR000477">
    <property type="entry name" value="RT_dom"/>
</dbReference>
<dbReference type="InterPro" id="IPR051083">
    <property type="entry name" value="GrpII_Intron_Splice-Mob/Def"/>
</dbReference>
<evidence type="ECO:0000256" key="8">
    <source>
        <dbReference type="ARBA" id="ARBA00034120"/>
    </source>
</evidence>
<dbReference type="PRINTS" id="PR00866">
    <property type="entry name" value="RNADNAPOLMS"/>
</dbReference>
<dbReference type="PANTHER" id="PTHR34047:SF7">
    <property type="entry name" value="RNA-DIRECTED DNA POLYMERASE"/>
    <property type="match status" value="1"/>
</dbReference>
<dbReference type="CDD" id="cd03487">
    <property type="entry name" value="RT_Bac_retron_II"/>
    <property type="match status" value="1"/>
</dbReference>
<keyword evidence="12" id="KW-1185">Reference proteome</keyword>
<proteinExistence type="inferred from homology"/>
<sequence>MSFEIYTRKFREKAENLGYSESNIVKCIDYASPIYEKGLPIIYNLTHLSRLVGYEKNYIIQAAIASKHSEAYYRYHKVLKKNGDVRKIKEPLPNLKAIQYWLLHNILEKIEPSAYAKAYVKKRGLKQNIRFHKGQKKVLSIDIKDFFPSITFEKVENIFLTIGYSVELSNYLAKLCCLKEKLPQGAPTSPYISNLIFKNIDEIIAVYCKNLNIRYTRYADDLTFSGDFDETSLLNYINEIMTENNFILNKDKTKLMLYSERQIVTGIVVNDKPQLDKETRKEIRQHLYYIKKYGLESHMERNNINSNTFLTNLMGKISFGLYLNPKDEHLRDSINYLSQLYKQIM</sequence>
<dbReference type="EMBL" id="QBKT01000004">
    <property type="protein sequence ID" value="PTX61472.1"/>
    <property type="molecule type" value="Genomic_DNA"/>
</dbReference>
<dbReference type="Proteomes" id="UP000244090">
    <property type="component" value="Unassembled WGS sequence"/>
</dbReference>
<reference evidence="11 12" key="1">
    <citation type="submission" date="2018-04" db="EMBL/GenBank/DDBJ databases">
        <title>Genomic Encyclopedia of Archaeal and Bacterial Type Strains, Phase II (KMG-II): from individual species to whole genera.</title>
        <authorList>
            <person name="Goeker M."/>
        </authorList>
    </citation>
    <scope>NUCLEOTIDE SEQUENCE [LARGE SCALE GENOMIC DNA]</scope>
    <source>
        <strain evidence="11 12">DSM 25731</strain>
    </source>
</reference>
<dbReference type="GO" id="GO:0003723">
    <property type="term" value="F:RNA binding"/>
    <property type="evidence" value="ECO:0007669"/>
    <property type="project" value="InterPro"/>
</dbReference>
<comment type="caution">
    <text evidence="11">The sequence shown here is derived from an EMBL/GenBank/DDBJ whole genome shotgun (WGS) entry which is preliminary data.</text>
</comment>
<dbReference type="GO" id="GO:0046872">
    <property type="term" value="F:metal ion binding"/>
    <property type="evidence" value="ECO:0007669"/>
    <property type="project" value="UniProtKB-KW"/>
</dbReference>
<keyword evidence="5" id="KW-0460">Magnesium</keyword>
<dbReference type="InterPro" id="IPR043502">
    <property type="entry name" value="DNA/RNA_pol_sf"/>
</dbReference>
<evidence type="ECO:0000256" key="4">
    <source>
        <dbReference type="ARBA" id="ARBA00022723"/>
    </source>
</evidence>
<evidence type="ECO:0000256" key="5">
    <source>
        <dbReference type="ARBA" id="ARBA00022842"/>
    </source>
</evidence>
<dbReference type="SUPFAM" id="SSF56672">
    <property type="entry name" value="DNA/RNA polymerases"/>
    <property type="match status" value="1"/>
</dbReference>
<dbReference type="Pfam" id="PF00078">
    <property type="entry name" value="RVT_1"/>
    <property type="match status" value="1"/>
</dbReference>
<dbReference type="InterPro" id="IPR000123">
    <property type="entry name" value="Reverse_transcriptase_msDNA"/>
</dbReference>
<organism evidence="11 12">
    <name type="scientific">Kordia periserrulae</name>
    <dbReference type="NCBI Taxonomy" id="701523"/>
    <lineage>
        <taxon>Bacteria</taxon>
        <taxon>Pseudomonadati</taxon>
        <taxon>Bacteroidota</taxon>
        <taxon>Flavobacteriia</taxon>
        <taxon>Flavobacteriales</taxon>
        <taxon>Flavobacteriaceae</taxon>
        <taxon>Kordia</taxon>
    </lineage>
</organism>
<evidence type="ECO:0000256" key="1">
    <source>
        <dbReference type="ARBA" id="ARBA00012493"/>
    </source>
</evidence>
<keyword evidence="6 11" id="KW-0695">RNA-directed DNA polymerase</keyword>
<feature type="domain" description="Reverse transcriptase" evidence="10">
    <location>
        <begin position="69"/>
        <end position="269"/>
    </location>
</feature>
<keyword evidence="2" id="KW-0808">Transferase</keyword>
<dbReference type="RefSeq" id="WP_108114710.1">
    <property type="nucleotide sequence ID" value="NZ_QBKT01000004.1"/>
</dbReference>
<evidence type="ECO:0000259" key="10">
    <source>
        <dbReference type="PROSITE" id="PS50878"/>
    </source>
</evidence>
<dbReference type="GO" id="GO:0003964">
    <property type="term" value="F:RNA-directed DNA polymerase activity"/>
    <property type="evidence" value="ECO:0007669"/>
    <property type="project" value="UniProtKB-KW"/>
</dbReference>
<keyword evidence="3" id="KW-0548">Nucleotidyltransferase</keyword>
<dbReference type="AlphaFoldDB" id="A0A2T6BZH2"/>
<dbReference type="GO" id="GO:0051607">
    <property type="term" value="P:defense response to virus"/>
    <property type="evidence" value="ECO:0007669"/>
    <property type="project" value="UniProtKB-KW"/>
</dbReference>
<comment type="similarity">
    <text evidence="8">Belongs to the bacterial reverse transcriptase family.</text>
</comment>
<dbReference type="OrthoDB" id="9780724at2"/>
<accession>A0A2T6BZH2</accession>
<dbReference type="PANTHER" id="PTHR34047">
    <property type="entry name" value="NUCLEAR INTRON MATURASE 1, MITOCHONDRIAL-RELATED"/>
    <property type="match status" value="1"/>
</dbReference>
<evidence type="ECO:0000256" key="9">
    <source>
        <dbReference type="ARBA" id="ARBA00048173"/>
    </source>
</evidence>
<evidence type="ECO:0000256" key="3">
    <source>
        <dbReference type="ARBA" id="ARBA00022695"/>
    </source>
</evidence>
<evidence type="ECO:0000256" key="7">
    <source>
        <dbReference type="ARBA" id="ARBA00023118"/>
    </source>
</evidence>
<comment type="catalytic activity">
    <reaction evidence="9">
        <text>DNA(n) + a 2'-deoxyribonucleoside 5'-triphosphate = DNA(n+1) + diphosphate</text>
        <dbReference type="Rhea" id="RHEA:22508"/>
        <dbReference type="Rhea" id="RHEA-COMP:17339"/>
        <dbReference type="Rhea" id="RHEA-COMP:17340"/>
        <dbReference type="ChEBI" id="CHEBI:33019"/>
        <dbReference type="ChEBI" id="CHEBI:61560"/>
        <dbReference type="ChEBI" id="CHEBI:173112"/>
        <dbReference type="EC" id="2.7.7.49"/>
    </reaction>
</comment>
<protein>
    <recommendedName>
        <fullName evidence="1">RNA-directed DNA polymerase</fullName>
        <ecNumber evidence="1">2.7.7.49</ecNumber>
    </recommendedName>
</protein>
<dbReference type="EC" id="2.7.7.49" evidence="1"/>
<keyword evidence="7" id="KW-0051">Antiviral defense</keyword>
<evidence type="ECO:0000256" key="6">
    <source>
        <dbReference type="ARBA" id="ARBA00022918"/>
    </source>
</evidence>